<dbReference type="AlphaFoldDB" id="A0A3M6UPH1"/>
<dbReference type="PROSITE" id="PS50217">
    <property type="entry name" value="BZIP"/>
    <property type="match status" value="1"/>
</dbReference>
<proteinExistence type="inferred from homology"/>
<dbReference type="GO" id="GO:0000978">
    <property type="term" value="F:RNA polymerase II cis-regulatory region sequence-specific DNA binding"/>
    <property type="evidence" value="ECO:0007669"/>
    <property type="project" value="TreeGrafter"/>
</dbReference>
<name>A0A3M6UPH1_POCDA</name>
<dbReference type="PROSITE" id="PS00036">
    <property type="entry name" value="BZIP_BASIC"/>
    <property type="match status" value="1"/>
</dbReference>
<dbReference type="EMBL" id="RCHS01001041">
    <property type="protein sequence ID" value="RMX55511.1"/>
    <property type="molecule type" value="Genomic_DNA"/>
</dbReference>
<dbReference type="STRING" id="46731.A0A3M6UPH1"/>
<dbReference type="Proteomes" id="UP000275408">
    <property type="component" value="Unassembled WGS sequence"/>
</dbReference>
<dbReference type="SMART" id="SM00338">
    <property type="entry name" value="BRLZ"/>
    <property type="match status" value="1"/>
</dbReference>
<comment type="caution">
    <text evidence="7">The sequence shown here is derived from an EMBL/GenBank/DDBJ whole genome shotgun (WGS) entry which is preliminary data.</text>
</comment>
<evidence type="ECO:0000256" key="5">
    <source>
        <dbReference type="SAM" id="Coils"/>
    </source>
</evidence>
<dbReference type="CDD" id="cd14696">
    <property type="entry name" value="bZIP_Jun"/>
    <property type="match status" value="1"/>
</dbReference>
<dbReference type="InterPro" id="IPR050946">
    <property type="entry name" value="AP-1_TF_bZIP"/>
</dbReference>
<gene>
    <name evidence="7" type="ORF">pdam_00024126</name>
</gene>
<evidence type="ECO:0000256" key="1">
    <source>
        <dbReference type="ARBA" id="ARBA00006882"/>
    </source>
</evidence>
<evidence type="ECO:0000313" key="8">
    <source>
        <dbReference type="Proteomes" id="UP000275408"/>
    </source>
</evidence>
<evidence type="ECO:0000259" key="6">
    <source>
        <dbReference type="PROSITE" id="PS50217"/>
    </source>
</evidence>
<dbReference type="SUPFAM" id="SSF57959">
    <property type="entry name" value="Leucine zipper domain"/>
    <property type="match status" value="1"/>
</dbReference>
<dbReference type="Gene3D" id="1.20.5.170">
    <property type="match status" value="1"/>
</dbReference>
<dbReference type="GO" id="GO:0042127">
    <property type="term" value="P:regulation of cell population proliferation"/>
    <property type="evidence" value="ECO:0007669"/>
    <property type="project" value="TreeGrafter"/>
</dbReference>
<dbReference type="InterPro" id="IPR004827">
    <property type="entry name" value="bZIP"/>
</dbReference>
<keyword evidence="8" id="KW-1185">Reference proteome</keyword>
<evidence type="ECO:0000256" key="2">
    <source>
        <dbReference type="ARBA" id="ARBA00023015"/>
    </source>
</evidence>
<dbReference type="PRINTS" id="PR00043">
    <property type="entry name" value="LEUZIPPRJUN"/>
</dbReference>
<dbReference type="InterPro" id="IPR046347">
    <property type="entry name" value="bZIP_sf"/>
</dbReference>
<dbReference type="GO" id="GO:0005667">
    <property type="term" value="C:transcription regulator complex"/>
    <property type="evidence" value="ECO:0007669"/>
    <property type="project" value="TreeGrafter"/>
</dbReference>
<dbReference type="OMA" id="ERTHDSX"/>
<organism evidence="7 8">
    <name type="scientific">Pocillopora damicornis</name>
    <name type="common">Cauliflower coral</name>
    <name type="synonym">Millepora damicornis</name>
    <dbReference type="NCBI Taxonomy" id="46731"/>
    <lineage>
        <taxon>Eukaryota</taxon>
        <taxon>Metazoa</taxon>
        <taxon>Cnidaria</taxon>
        <taxon>Anthozoa</taxon>
        <taxon>Hexacorallia</taxon>
        <taxon>Scleractinia</taxon>
        <taxon>Astrocoeniina</taxon>
        <taxon>Pocilloporidae</taxon>
        <taxon>Pocillopora</taxon>
    </lineage>
</organism>
<feature type="coiled-coil region" evidence="5">
    <location>
        <begin position="267"/>
        <end position="321"/>
    </location>
</feature>
<accession>A0A3M6UPH1</accession>
<keyword evidence="5" id="KW-0175">Coiled coil</keyword>
<dbReference type="InterPro" id="IPR002112">
    <property type="entry name" value="Leuzip_Jun"/>
</dbReference>
<dbReference type="PANTHER" id="PTHR11462">
    <property type="entry name" value="JUN TRANSCRIPTION FACTOR-RELATED"/>
    <property type="match status" value="1"/>
</dbReference>
<keyword evidence="2" id="KW-0805">Transcription regulation</keyword>
<dbReference type="OrthoDB" id="2187714at2759"/>
<dbReference type="Pfam" id="PF00170">
    <property type="entry name" value="bZIP_1"/>
    <property type="match status" value="1"/>
</dbReference>
<keyword evidence="3" id="KW-0238">DNA-binding</keyword>
<evidence type="ECO:0000256" key="4">
    <source>
        <dbReference type="ARBA" id="ARBA00023163"/>
    </source>
</evidence>
<dbReference type="GO" id="GO:0051726">
    <property type="term" value="P:regulation of cell cycle"/>
    <property type="evidence" value="ECO:0007669"/>
    <property type="project" value="TreeGrafter"/>
</dbReference>
<evidence type="ECO:0000256" key="3">
    <source>
        <dbReference type="ARBA" id="ARBA00023125"/>
    </source>
</evidence>
<feature type="domain" description="BZIP" evidence="6">
    <location>
        <begin position="264"/>
        <end position="325"/>
    </location>
</feature>
<keyword evidence="4" id="KW-0804">Transcription</keyword>
<comment type="similarity">
    <text evidence="1">Belongs to the bZIP family. Jun subfamily.</text>
</comment>
<protein>
    <recommendedName>
        <fullName evidence="6">BZIP domain-containing protein</fullName>
    </recommendedName>
</protein>
<dbReference type="GO" id="GO:0000981">
    <property type="term" value="F:DNA-binding transcription factor activity, RNA polymerase II-specific"/>
    <property type="evidence" value="ECO:0007669"/>
    <property type="project" value="TreeGrafter"/>
</dbReference>
<dbReference type="PANTHER" id="PTHR11462:SF35">
    <property type="entry name" value="TRANSCRIPTION FACTOR JRA"/>
    <property type="match status" value="1"/>
</dbReference>
<evidence type="ECO:0000313" key="7">
    <source>
        <dbReference type="EMBL" id="RMX55511.1"/>
    </source>
</evidence>
<sequence length="340" mass="38196">MGEHVVGSCENMDVLFYEQSALPVNSFSRYDKNALRLNLEGHHPSVVQEYRGNGKLGIYENSPELSLFKMVSPELEKFIASNTGLTPKGNPGGINSPEFTLFNLISPEFEKILASVQNQKSPTHVKGVREGNHSVKQQHEAYVQGFAEALQQIHDRQQQPVEHLNKQNTIPVSSGTNNTWAEPENTVNNFHTQIAVNETSYDIRNPPYAGVTTYEHHELNPTAFTAPVVAETENFEYAEDSLKPQPGNVLPLPPIDLELQEIVKRERKKQKNRVAASKCRKKKLEREAQLEVRVQQLKDKNIELNAVANALRQQVSELKQRVLEHVAFGCQLPSIASASF</sequence>
<reference evidence="7 8" key="1">
    <citation type="journal article" date="2018" name="Sci. Rep.">
        <title>Comparative analysis of the Pocillopora damicornis genome highlights role of immune system in coral evolution.</title>
        <authorList>
            <person name="Cunning R."/>
            <person name="Bay R.A."/>
            <person name="Gillette P."/>
            <person name="Baker A.C."/>
            <person name="Traylor-Knowles N."/>
        </authorList>
    </citation>
    <scope>NUCLEOTIDE SEQUENCE [LARGE SCALE GENOMIC DNA]</scope>
    <source>
        <strain evidence="7">RSMAS</strain>
        <tissue evidence="7">Whole animal</tissue>
    </source>
</reference>